<comment type="catalytic activity">
    <reaction evidence="11">
        <text>N(6)-hydroxy-dATP + H2O = N(6)-hydroxy-dAMP + diphosphate + H(+)</text>
        <dbReference type="Rhea" id="RHEA:83971"/>
        <dbReference type="ChEBI" id="CHEBI:15377"/>
        <dbReference type="ChEBI" id="CHEBI:15378"/>
        <dbReference type="ChEBI" id="CHEBI:33019"/>
        <dbReference type="ChEBI" id="CHEBI:233529"/>
        <dbReference type="ChEBI" id="CHEBI:233530"/>
    </reaction>
    <physiologicalReaction direction="left-to-right" evidence="11">
        <dbReference type="Rhea" id="RHEA:83972"/>
    </physiologicalReaction>
</comment>
<organism evidence="14 15">
    <name type="scientific">Spizellomyces punctatus (strain DAOM BR117)</name>
    <dbReference type="NCBI Taxonomy" id="645134"/>
    <lineage>
        <taxon>Eukaryota</taxon>
        <taxon>Fungi</taxon>
        <taxon>Fungi incertae sedis</taxon>
        <taxon>Chytridiomycota</taxon>
        <taxon>Chytridiomycota incertae sedis</taxon>
        <taxon>Chytridiomycetes</taxon>
        <taxon>Spizellomycetales</taxon>
        <taxon>Spizellomycetaceae</taxon>
        <taxon>Spizellomyces</taxon>
    </lineage>
</organism>
<dbReference type="EC" id="3.6.1.66" evidence="12"/>
<evidence type="ECO:0000256" key="9">
    <source>
        <dbReference type="ARBA" id="ARBA00093218"/>
    </source>
</evidence>
<protein>
    <recommendedName>
        <fullName evidence="12">Inosine triphosphate pyrophosphatase</fullName>
        <shortName evidence="12">ITPase</shortName>
        <shortName evidence="12">Inosine triphosphatase</shortName>
        <ecNumber evidence="12">3.6.1.66</ecNumber>
    </recommendedName>
    <alternativeName>
        <fullName evidence="12">Non-canonical purine NTP pyrophosphatase</fullName>
    </alternativeName>
    <alternativeName>
        <fullName evidence="12">Non-standard purine NTP pyrophosphatase</fullName>
    </alternativeName>
    <alternativeName>
        <fullName evidence="12">Nucleoside-triphosphate diphosphatase</fullName>
    </alternativeName>
    <alternativeName>
        <fullName evidence="12">Nucleoside-triphosphate pyrophosphatase</fullName>
        <shortName evidence="12">NTPase</shortName>
    </alternativeName>
    <alternativeName>
        <fullName evidence="12">XTP/dITP diphosphatase</fullName>
    </alternativeName>
</protein>
<comment type="catalytic activity">
    <reaction evidence="9">
        <text>ITP + H2O = IMP + diphosphate + H(+)</text>
        <dbReference type="Rhea" id="RHEA:29399"/>
        <dbReference type="ChEBI" id="CHEBI:15377"/>
        <dbReference type="ChEBI" id="CHEBI:15378"/>
        <dbReference type="ChEBI" id="CHEBI:33019"/>
        <dbReference type="ChEBI" id="CHEBI:58053"/>
        <dbReference type="ChEBI" id="CHEBI:61402"/>
        <dbReference type="EC" id="3.6.1.66"/>
    </reaction>
    <physiologicalReaction direction="left-to-right" evidence="9">
        <dbReference type="Rhea" id="RHEA:29400"/>
    </physiologicalReaction>
</comment>
<dbReference type="FunCoup" id="A0A0L0HGY8">
    <property type="interactions" value="544"/>
</dbReference>
<dbReference type="FunFam" id="3.90.950.10:FF:000003">
    <property type="entry name" value="Inosine triphosphate pyrophosphatase"/>
    <property type="match status" value="1"/>
</dbReference>
<dbReference type="NCBIfam" id="TIGR00042">
    <property type="entry name" value="RdgB/HAM1 family non-canonical purine NTP pyrophosphatase"/>
    <property type="match status" value="1"/>
</dbReference>
<keyword evidence="4 12" id="KW-0547">Nucleotide-binding</keyword>
<evidence type="ECO:0000256" key="5">
    <source>
        <dbReference type="ARBA" id="ARBA00022801"/>
    </source>
</evidence>
<dbReference type="InterPro" id="IPR002637">
    <property type="entry name" value="RdgB/HAM1"/>
</dbReference>
<dbReference type="HAMAP" id="MF_03148">
    <property type="entry name" value="HAM1_NTPase"/>
    <property type="match status" value="1"/>
</dbReference>
<evidence type="ECO:0000256" key="1">
    <source>
        <dbReference type="ARBA" id="ARBA00008023"/>
    </source>
</evidence>
<evidence type="ECO:0000256" key="13">
    <source>
        <dbReference type="RuleBase" id="RU003781"/>
    </source>
</evidence>
<evidence type="ECO:0000313" key="15">
    <source>
        <dbReference type="Proteomes" id="UP000053201"/>
    </source>
</evidence>
<comment type="similarity">
    <text evidence="1 12 13">Belongs to the HAM1 NTPase family.</text>
</comment>
<accession>A0A0L0HGY8</accession>
<feature type="binding site" evidence="12">
    <location>
        <position position="74"/>
    </location>
    <ligand>
        <name>ITP</name>
        <dbReference type="ChEBI" id="CHEBI:61402"/>
    </ligand>
</feature>
<comment type="catalytic activity">
    <reaction evidence="10">
        <text>dITP + H2O = dIMP + diphosphate + H(+)</text>
        <dbReference type="Rhea" id="RHEA:28342"/>
        <dbReference type="ChEBI" id="CHEBI:15377"/>
        <dbReference type="ChEBI" id="CHEBI:15378"/>
        <dbReference type="ChEBI" id="CHEBI:33019"/>
        <dbReference type="ChEBI" id="CHEBI:61194"/>
        <dbReference type="ChEBI" id="CHEBI:61382"/>
        <dbReference type="EC" id="3.6.1.66"/>
    </reaction>
    <physiologicalReaction direction="left-to-right" evidence="10">
        <dbReference type="Rhea" id="RHEA:28343"/>
    </physiologicalReaction>
</comment>
<dbReference type="GO" id="GO:0046872">
    <property type="term" value="F:metal ion binding"/>
    <property type="evidence" value="ECO:0007669"/>
    <property type="project" value="UniProtKB-KW"/>
</dbReference>
<comment type="cofactor">
    <cofactor evidence="12">
        <name>Mg(2+)</name>
        <dbReference type="ChEBI" id="CHEBI:18420"/>
    </cofactor>
    <cofactor evidence="12">
        <name>Mn(2+)</name>
        <dbReference type="ChEBI" id="CHEBI:29035"/>
    </cofactor>
    <text evidence="12">Binds 1 divalent metal cation per subunit; can use either Mg(2+) or Mn(2+).</text>
</comment>
<keyword evidence="5 12" id="KW-0378">Hydrolase</keyword>
<dbReference type="RefSeq" id="XP_016608417.1">
    <property type="nucleotide sequence ID" value="XM_016752933.1"/>
</dbReference>
<dbReference type="Gene3D" id="3.90.950.10">
    <property type="match status" value="1"/>
</dbReference>
<keyword evidence="15" id="KW-1185">Reference proteome</keyword>
<dbReference type="STRING" id="645134.A0A0L0HGY8"/>
<dbReference type="GO" id="GO:0009204">
    <property type="term" value="P:deoxyribonucleoside triphosphate catabolic process"/>
    <property type="evidence" value="ECO:0007669"/>
    <property type="project" value="UniProtKB-UniRule"/>
</dbReference>
<dbReference type="GO" id="GO:0000166">
    <property type="term" value="F:nucleotide binding"/>
    <property type="evidence" value="ECO:0007669"/>
    <property type="project" value="UniProtKB-KW"/>
</dbReference>
<feature type="binding site" evidence="12">
    <location>
        <begin position="90"/>
        <end position="91"/>
    </location>
    <ligand>
        <name>ITP</name>
        <dbReference type="ChEBI" id="CHEBI:61402"/>
    </ligand>
</feature>
<dbReference type="PANTHER" id="PTHR11067">
    <property type="entry name" value="INOSINE TRIPHOSPHATE PYROPHOSPHATASE/HAM1 PROTEIN"/>
    <property type="match status" value="1"/>
</dbReference>
<evidence type="ECO:0000256" key="8">
    <source>
        <dbReference type="ARBA" id="ARBA00054940"/>
    </source>
</evidence>
<feature type="binding site" evidence="12">
    <location>
        <begin position="165"/>
        <end position="168"/>
    </location>
    <ligand>
        <name>ITP</name>
        <dbReference type="ChEBI" id="CHEBI:61402"/>
    </ligand>
</feature>
<keyword evidence="6 12" id="KW-0460">Magnesium</keyword>
<keyword evidence="3 12" id="KW-0479">Metal-binding</keyword>
<evidence type="ECO:0000256" key="6">
    <source>
        <dbReference type="ARBA" id="ARBA00022842"/>
    </source>
</evidence>
<feature type="binding site" evidence="12">
    <location>
        <position position="188"/>
    </location>
    <ligand>
        <name>ITP</name>
        <dbReference type="ChEBI" id="CHEBI:61402"/>
    </ligand>
</feature>
<dbReference type="GO" id="GO:0005737">
    <property type="term" value="C:cytoplasm"/>
    <property type="evidence" value="ECO:0007669"/>
    <property type="project" value="UniProtKB-SubCell"/>
</dbReference>
<dbReference type="OrthoDB" id="6288734at2759"/>
<evidence type="ECO:0000256" key="3">
    <source>
        <dbReference type="ARBA" id="ARBA00022723"/>
    </source>
</evidence>
<dbReference type="CDD" id="cd00515">
    <property type="entry name" value="HAM1"/>
    <property type="match status" value="1"/>
</dbReference>
<dbReference type="InParanoid" id="A0A0L0HGY8"/>
<dbReference type="GO" id="GO:0005634">
    <property type="term" value="C:nucleus"/>
    <property type="evidence" value="ECO:0007669"/>
    <property type="project" value="UniProtKB-SubCell"/>
</dbReference>
<dbReference type="eggNOG" id="KOG3222">
    <property type="taxonomic scope" value="Eukaryota"/>
</dbReference>
<dbReference type="Pfam" id="PF01725">
    <property type="entry name" value="Ham1p_like"/>
    <property type="match status" value="1"/>
</dbReference>
<dbReference type="AlphaFoldDB" id="A0A0L0HGY8"/>
<evidence type="ECO:0000313" key="14">
    <source>
        <dbReference type="EMBL" id="KND00378.1"/>
    </source>
</evidence>
<keyword evidence="12" id="KW-0464">Manganese</keyword>
<evidence type="ECO:0000256" key="10">
    <source>
        <dbReference type="ARBA" id="ARBA00093255"/>
    </source>
</evidence>
<dbReference type="GO" id="GO:0036220">
    <property type="term" value="F:ITP diphosphatase activity"/>
    <property type="evidence" value="ECO:0007669"/>
    <property type="project" value="UniProtKB-UniRule"/>
</dbReference>
<sequence length="212" mass="23516">MAFPARRFPIRQPFALLPPLQKMAATPNITFVTGNANKLKEVQAILAPTGISLVSHKLDLPELQGTTQSVSLEKARHAASILQRPVLTEDTSLCFTAMKGLPGPYIKWFLDSLGHDGLNRMLVGFDDKSAEAVCTFAYCKPGKEPVIFEGRTNGKIVPARGPKDFGWDPVFMPDGFEQTYAEMPKDIKNTISHRYKALQKVLEFLKDPSNLE</sequence>
<dbReference type="InterPro" id="IPR029001">
    <property type="entry name" value="ITPase-like_fam"/>
</dbReference>
<proteinExistence type="inferred from homology"/>
<feature type="binding site" evidence="12">
    <location>
        <begin position="193"/>
        <end position="194"/>
    </location>
    <ligand>
        <name>ITP</name>
        <dbReference type="ChEBI" id="CHEBI:61402"/>
    </ligand>
</feature>
<feature type="binding site" evidence="12">
    <location>
        <position position="90"/>
    </location>
    <ligand>
        <name>Mg(2+)</name>
        <dbReference type="ChEBI" id="CHEBI:18420"/>
    </ligand>
</feature>
<evidence type="ECO:0000256" key="7">
    <source>
        <dbReference type="ARBA" id="ARBA00023080"/>
    </source>
</evidence>
<dbReference type="GeneID" id="27688134"/>
<comment type="subcellular location">
    <subcellularLocation>
        <location evidence="12">Cytoplasm</location>
    </subcellularLocation>
    <subcellularLocation>
        <location evidence="12">Nucleus</location>
    </subcellularLocation>
</comment>
<dbReference type="GO" id="GO:0036222">
    <property type="term" value="F:XTP diphosphatase activity"/>
    <property type="evidence" value="ECO:0007669"/>
    <property type="project" value="UniProtKB-UniRule"/>
</dbReference>
<dbReference type="OMA" id="YDPIFQP"/>
<evidence type="ECO:0000256" key="12">
    <source>
        <dbReference type="HAMAP-Rule" id="MF_03148"/>
    </source>
</evidence>
<comment type="catalytic activity">
    <reaction evidence="12">
        <text>XTP + H2O = XMP + diphosphate + H(+)</text>
        <dbReference type="Rhea" id="RHEA:28610"/>
        <dbReference type="ChEBI" id="CHEBI:15377"/>
        <dbReference type="ChEBI" id="CHEBI:15378"/>
        <dbReference type="ChEBI" id="CHEBI:33019"/>
        <dbReference type="ChEBI" id="CHEBI:57464"/>
        <dbReference type="ChEBI" id="CHEBI:61314"/>
        <dbReference type="EC" id="3.6.1.66"/>
    </reaction>
</comment>
<dbReference type="Proteomes" id="UP000053201">
    <property type="component" value="Unassembled WGS sequence"/>
</dbReference>
<comment type="subunit">
    <text evidence="12">Homodimer.</text>
</comment>
<dbReference type="GO" id="GO:0035870">
    <property type="term" value="F:dITP diphosphatase activity"/>
    <property type="evidence" value="ECO:0007669"/>
    <property type="project" value="UniProtKB-UniRule"/>
</dbReference>
<feature type="binding site" evidence="12">
    <location>
        <position position="62"/>
    </location>
    <ligand>
        <name>Mg(2+)</name>
        <dbReference type="ChEBI" id="CHEBI:18420"/>
    </ligand>
</feature>
<evidence type="ECO:0000256" key="4">
    <source>
        <dbReference type="ARBA" id="ARBA00022741"/>
    </source>
</evidence>
<feature type="binding site" evidence="12">
    <location>
        <begin position="33"/>
        <end position="38"/>
    </location>
    <ligand>
        <name>ITP</name>
        <dbReference type="ChEBI" id="CHEBI:61402"/>
    </ligand>
</feature>
<comment type="function">
    <text evidence="12">Pyrophosphatase that hydrolyzes non-canonical purine nucleotides such as inosine triphosphate (ITP), deoxyinosine triphosphate (dITP) or xanthosine 5'-triphosphate (XTP) to their respective monophosphate derivatives. The enzyme does not distinguish between the deoxy- and ribose forms. Probably excludes non-canonical purines from RNA and DNA precursor pools, thus preventing their incorporation into RNA and DNA and avoiding chromosomal lesions.</text>
</comment>
<dbReference type="SUPFAM" id="SSF52972">
    <property type="entry name" value="ITPase-like"/>
    <property type="match status" value="1"/>
</dbReference>
<keyword evidence="7 12" id="KW-0546">Nucleotide metabolism</keyword>
<name>A0A0L0HGY8_SPIPD</name>
<dbReference type="VEuPathDB" id="FungiDB:SPPG_04702"/>
<dbReference type="InterPro" id="IPR027502">
    <property type="entry name" value="ITPase"/>
</dbReference>
<dbReference type="PANTHER" id="PTHR11067:SF9">
    <property type="entry name" value="INOSINE TRIPHOSPHATE PYROPHOSPHATASE"/>
    <property type="match status" value="1"/>
</dbReference>
<comment type="function">
    <text evidence="8">Pyrophosphatase that hydrolyzes the non-canonical purine nucleotides inosine triphosphate (ITP), deoxyinosine triphosphate (dITP) as well as 2'-deoxy-N-6-hydroxylaminopurine triphosphate (dHAPTP) and xanthosine 5'-triphosphate (XTP) to their respective monophosphate derivatives. The enzyme does not distinguish between the deoxy- and ribose forms. Probably excludes non-canonical purines from RNA and DNA precursor pools, thus preventing their incorporation into RNA and DNA and avoiding chromosomal lesions.</text>
</comment>
<evidence type="ECO:0000256" key="11">
    <source>
        <dbReference type="ARBA" id="ARBA00093271"/>
    </source>
</evidence>
<reference evidence="14 15" key="1">
    <citation type="submission" date="2009-08" db="EMBL/GenBank/DDBJ databases">
        <title>The Genome Sequence of Spizellomyces punctatus strain DAOM BR117.</title>
        <authorList>
            <consortium name="The Broad Institute Genome Sequencing Platform"/>
            <person name="Russ C."/>
            <person name="Cuomo C."/>
            <person name="Shea T."/>
            <person name="Young S.K."/>
            <person name="Zeng Q."/>
            <person name="Koehrsen M."/>
            <person name="Haas B."/>
            <person name="Borodovsky M."/>
            <person name="Guigo R."/>
            <person name="Alvarado L."/>
            <person name="Berlin A."/>
            <person name="Bochicchio J."/>
            <person name="Borenstein D."/>
            <person name="Chapman S."/>
            <person name="Chen Z."/>
            <person name="Engels R."/>
            <person name="Freedman E."/>
            <person name="Gellesch M."/>
            <person name="Goldberg J."/>
            <person name="Griggs A."/>
            <person name="Gujja S."/>
            <person name="Heiman D."/>
            <person name="Hepburn T."/>
            <person name="Howarth C."/>
            <person name="Jen D."/>
            <person name="Larson L."/>
            <person name="Lewis B."/>
            <person name="Mehta T."/>
            <person name="Park D."/>
            <person name="Pearson M."/>
            <person name="Roberts A."/>
            <person name="Saif S."/>
            <person name="Shenoy N."/>
            <person name="Sisk P."/>
            <person name="Stolte C."/>
            <person name="Sykes S."/>
            <person name="Thomson T."/>
            <person name="Walk T."/>
            <person name="White J."/>
            <person name="Yandava C."/>
            <person name="Burger G."/>
            <person name="Gray M.W."/>
            <person name="Holland P.W.H."/>
            <person name="King N."/>
            <person name="Lang F.B.F."/>
            <person name="Roger A.J."/>
            <person name="Ruiz-Trillo I."/>
            <person name="Lander E."/>
            <person name="Nusbaum C."/>
        </authorList>
    </citation>
    <scope>NUCLEOTIDE SEQUENCE [LARGE SCALE GENOMIC DNA]</scope>
    <source>
        <strain evidence="14 15">DAOM BR117</strain>
    </source>
</reference>
<dbReference type="EMBL" id="KQ257456">
    <property type="protein sequence ID" value="KND00378.1"/>
    <property type="molecule type" value="Genomic_DNA"/>
</dbReference>
<keyword evidence="12" id="KW-0539">Nucleus</keyword>
<dbReference type="GO" id="GO:0009117">
    <property type="term" value="P:nucleotide metabolic process"/>
    <property type="evidence" value="ECO:0007669"/>
    <property type="project" value="UniProtKB-KW"/>
</dbReference>
<gene>
    <name evidence="14" type="ORF">SPPG_04702</name>
</gene>
<evidence type="ECO:0000256" key="2">
    <source>
        <dbReference type="ARBA" id="ARBA00022490"/>
    </source>
</evidence>
<keyword evidence="2 12" id="KW-0963">Cytoplasm</keyword>